<keyword evidence="1" id="KW-1133">Transmembrane helix</keyword>
<evidence type="ECO:0000313" key="3">
    <source>
        <dbReference type="Proteomes" id="UP000548582"/>
    </source>
</evidence>
<proteinExistence type="predicted"/>
<feature type="transmembrane region" description="Helical" evidence="1">
    <location>
        <begin position="133"/>
        <end position="160"/>
    </location>
</feature>
<dbReference type="RefSeq" id="WP_170054843.1">
    <property type="nucleotide sequence ID" value="NZ_JABBKX010000005.1"/>
</dbReference>
<dbReference type="AlphaFoldDB" id="A0A848EGS1"/>
<accession>A0A848EGS1</accession>
<name>A0A848EGS1_9PROT</name>
<keyword evidence="3" id="KW-1185">Reference proteome</keyword>
<feature type="transmembrane region" description="Helical" evidence="1">
    <location>
        <begin position="102"/>
        <end position="121"/>
    </location>
</feature>
<comment type="caution">
    <text evidence="2">The sequence shown here is derived from an EMBL/GenBank/DDBJ whole genome shotgun (WGS) entry which is preliminary data.</text>
</comment>
<feature type="transmembrane region" description="Helical" evidence="1">
    <location>
        <begin position="44"/>
        <end position="64"/>
    </location>
</feature>
<protein>
    <recommendedName>
        <fullName evidence="4">Tripartite tricarboxylate transporter TctB family protein</fullName>
    </recommendedName>
</protein>
<reference evidence="2 3" key="1">
    <citation type="submission" date="2020-03" db="EMBL/GenBank/DDBJ databases">
        <authorList>
            <person name="Sun Q."/>
        </authorList>
    </citation>
    <scope>NUCLEOTIDE SEQUENCE [LARGE SCALE GENOMIC DNA]</scope>
    <source>
        <strain evidence="2 3">JC162</strain>
    </source>
</reference>
<dbReference type="EMBL" id="JABBKX010000005">
    <property type="protein sequence ID" value="NMJ42605.1"/>
    <property type="molecule type" value="Genomic_DNA"/>
</dbReference>
<evidence type="ECO:0000256" key="1">
    <source>
        <dbReference type="SAM" id="Phobius"/>
    </source>
</evidence>
<keyword evidence="1" id="KW-0472">Membrane</keyword>
<evidence type="ECO:0008006" key="4">
    <source>
        <dbReference type="Google" id="ProtNLM"/>
    </source>
</evidence>
<feature type="transmembrane region" description="Helical" evidence="1">
    <location>
        <begin position="166"/>
        <end position="186"/>
    </location>
</feature>
<sequence length="198" mass="21100">MKINTKDLLSAALLISLALIGLWLNTDHTMGSARRMGPGYMPWLSFMLQLGLGCIVLGFSLFNGPDPLEKWTAAEIGFLIAGGVVGMAAGIAASHVPGWVSAGWNPLGIGMFVGCMVPAIVKSWRPLFLISAAFALFGLVLEPLGLMAAIALSVILSAFADDTHKPVGVVGLVVFLCVLCWAVFIYELDIRVPVWPQF</sequence>
<dbReference type="Proteomes" id="UP000548582">
    <property type="component" value="Unassembled WGS sequence"/>
</dbReference>
<keyword evidence="1" id="KW-0812">Transmembrane</keyword>
<evidence type="ECO:0000313" key="2">
    <source>
        <dbReference type="EMBL" id="NMJ42605.1"/>
    </source>
</evidence>
<gene>
    <name evidence="2" type="ORF">GWK16_15265</name>
</gene>
<feature type="transmembrane region" description="Helical" evidence="1">
    <location>
        <begin position="76"/>
        <end position="96"/>
    </location>
</feature>
<organism evidence="2 3">
    <name type="scientific">Neoroseomonas marina</name>
    <dbReference type="NCBI Taxonomy" id="1232220"/>
    <lineage>
        <taxon>Bacteria</taxon>
        <taxon>Pseudomonadati</taxon>
        <taxon>Pseudomonadota</taxon>
        <taxon>Alphaproteobacteria</taxon>
        <taxon>Acetobacterales</taxon>
        <taxon>Acetobacteraceae</taxon>
        <taxon>Neoroseomonas</taxon>
    </lineage>
</organism>
<feature type="transmembrane region" description="Helical" evidence="1">
    <location>
        <begin position="7"/>
        <end position="24"/>
    </location>
</feature>